<evidence type="ECO:0000256" key="7">
    <source>
        <dbReference type="SAM" id="Phobius"/>
    </source>
</evidence>
<dbReference type="Pfam" id="PF00854">
    <property type="entry name" value="PTR2"/>
    <property type="match status" value="1"/>
</dbReference>
<dbReference type="EMBL" id="JBHFFA010000003">
    <property type="protein sequence ID" value="KAL2634578.1"/>
    <property type="molecule type" value="Genomic_DNA"/>
</dbReference>
<evidence type="ECO:0000256" key="2">
    <source>
        <dbReference type="ARBA" id="ARBA00005982"/>
    </source>
</evidence>
<evidence type="ECO:0000256" key="3">
    <source>
        <dbReference type="ARBA" id="ARBA00022692"/>
    </source>
</evidence>
<evidence type="ECO:0000256" key="6">
    <source>
        <dbReference type="SAM" id="MobiDB-lite"/>
    </source>
</evidence>
<organism evidence="8 9">
    <name type="scientific">Riccia fluitans</name>
    <dbReference type="NCBI Taxonomy" id="41844"/>
    <lineage>
        <taxon>Eukaryota</taxon>
        <taxon>Viridiplantae</taxon>
        <taxon>Streptophyta</taxon>
        <taxon>Embryophyta</taxon>
        <taxon>Marchantiophyta</taxon>
        <taxon>Marchantiopsida</taxon>
        <taxon>Marchantiidae</taxon>
        <taxon>Marchantiales</taxon>
        <taxon>Ricciaceae</taxon>
        <taxon>Riccia</taxon>
    </lineage>
</organism>
<proteinExistence type="inferred from homology"/>
<feature type="transmembrane region" description="Helical" evidence="7">
    <location>
        <begin position="347"/>
        <end position="368"/>
    </location>
</feature>
<keyword evidence="9" id="KW-1185">Reference proteome</keyword>
<dbReference type="GO" id="GO:0016020">
    <property type="term" value="C:membrane"/>
    <property type="evidence" value="ECO:0007669"/>
    <property type="project" value="UniProtKB-SubCell"/>
</dbReference>
<feature type="transmembrane region" description="Helical" evidence="7">
    <location>
        <begin position="237"/>
        <end position="257"/>
    </location>
</feature>
<evidence type="ECO:0000313" key="8">
    <source>
        <dbReference type="EMBL" id="KAL2634578.1"/>
    </source>
</evidence>
<evidence type="ECO:0000256" key="5">
    <source>
        <dbReference type="ARBA" id="ARBA00023136"/>
    </source>
</evidence>
<evidence type="ECO:0000313" key="9">
    <source>
        <dbReference type="Proteomes" id="UP001605036"/>
    </source>
</evidence>
<comment type="caution">
    <text evidence="8">The sequence shown here is derived from an EMBL/GenBank/DDBJ whole genome shotgun (WGS) entry which is preliminary data.</text>
</comment>
<feature type="transmembrane region" description="Helical" evidence="7">
    <location>
        <begin position="482"/>
        <end position="501"/>
    </location>
</feature>
<feature type="transmembrane region" description="Helical" evidence="7">
    <location>
        <begin position="554"/>
        <end position="576"/>
    </location>
</feature>
<gene>
    <name evidence="8" type="ORF">R1flu_006057</name>
</gene>
<reference evidence="8 9" key="1">
    <citation type="submission" date="2024-09" db="EMBL/GenBank/DDBJ databases">
        <title>Chromosome-scale assembly of Riccia fluitans.</title>
        <authorList>
            <person name="Paukszto L."/>
            <person name="Sawicki J."/>
            <person name="Karawczyk K."/>
            <person name="Piernik-Szablinska J."/>
            <person name="Szczecinska M."/>
            <person name="Mazdziarz M."/>
        </authorList>
    </citation>
    <scope>NUCLEOTIDE SEQUENCE [LARGE SCALE GENOMIC DNA]</scope>
    <source>
        <strain evidence="8">Rf_01</strain>
        <tissue evidence="8">Aerial parts of the thallus</tissue>
    </source>
</reference>
<keyword evidence="5 7" id="KW-0472">Membrane</keyword>
<comment type="subcellular location">
    <subcellularLocation>
        <location evidence="1">Membrane</location>
        <topology evidence="1">Multi-pass membrane protein</topology>
    </subcellularLocation>
</comment>
<comment type="similarity">
    <text evidence="2">Belongs to the major facilitator superfamily. Proton-dependent oligopeptide transporter (POT/PTR) (TC 2.A.17) family.</text>
</comment>
<name>A0ABD1YUZ7_9MARC</name>
<feature type="transmembrane region" description="Helical" evidence="7">
    <location>
        <begin position="168"/>
        <end position="191"/>
    </location>
</feature>
<feature type="transmembrane region" description="Helical" evidence="7">
    <location>
        <begin position="513"/>
        <end position="534"/>
    </location>
</feature>
<feature type="transmembrane region" description="Helical" evidence="7">
    <location>
        <begin position="125"/>
        <end position="148"/>
    </location>
</feature>
<keyword evidence="3 7" id="KW-0812">Transmembrane</keyword>
<dbReference type="Gene3D" id="1.20.1250.20">
    <property type="entry name" value="MFS general substrate transporter like domains"/>
    <property type="match status" value="1"/>
</dbReference>
<feature type="transmembrane region" description="Helical" evidence="7">
    <location>
        <begin position="388"/>
        <end position="408"/>
    </location>
</feature>
<evidence type="ECO:0000256" key="1">
    <source>
        <dbReference type="ARBA" id="ARBA00004141"/>
    </source>
</evidence>
<dbReference type="InterPro" id="IPR036259">
    <property type="entry name" value="MFS_trans_sf"/>
</dbReference>
<feature type="transmembrane region" description="Helical" evidence="7">
    <location>
        <begin position="428"/>
        <end position="449"/>
    </location>
</feature>
<dbReference type="Proteomes" id="UP001605036">
    <property type="component" value="Unassembled WGS sequence"/>
</dbReference>
<dbReference type="InterPro" id="IPR000109">
    <property type="entry name" value="POT_fam"/>
</dbReference>
<protein>
    <submittedName>
        <fullName evidence="8">Uncharacterized protein</fullName>
    </submittedName>
</protein>
<dbReference type="SUPFAM" id="SSF103473">
    <property type="entry name" value="MFS general substrate transporter"/>
    <property type="match status" value="1"/>
</dbReference>
<dbReference type="AlphaFoldDB" id="A0ABD1YUZ7"/>
<evidence type="ECO:0000256" key="4">
    <source>
        <dbReference type="ARBA" id="ARBA00022989"/>
    </source>
</evidence>
<dbReference type="PANTHER" id="PTHR11654">
    <property type="entry name" value="OLIGOPEPTIDE TRANSPORTER-RELATED"/>
    <property type="match status" value="1"/>
</dbReference>
<feature type="region of interest" description="Disordered" evidence="6">
    <location>
        <begin position="1"/>
        <end position="31"/>
    </location>
</feature>
<sequence length="595" mass="65973">MASMRSNVPGRTKEGRVIDSSSIDVREENSESEWLVTRDGTRNYKGEPADKAKTGGLKTLPFLFASEFAEKCSSLGASINIISYLLFVKHMHLSDAANTTTNYVGTSQILTLFGGFLADSFIGRFWTIVIFTIIAMLGLGVLVVNATLDRFKCSGLTCEPAHGLDKALLFLGLYLLALGGGGIGSSVSGFGADQFEKEDPKEAKYLPSYFNWFYFVLMLGVLLGQTLVIYIEDRSWGWGFGTLLIILFVSLVLLVSIMRKYRYQLPQGSPLTSLARVFVAAIRNWRLPLPAAENHDVLGPPDDKLKVVPSNSLRWLNKAAVVPQGMTAAERGPWSLTTAKDVENFKLVLRLLPILATTWFFWTAQAQFLTFTVTQAVTTNRKWGDFTVPPASIGAMKTIFLLLSLIAYDRVFLPVARRITGRTDGITLLQRMGVGLAISILSMVCAALVERRRLQEVHRLHRETNPLAPMESFTMFWYAPQYFITAVAECFLFPAQIDFFYSEAPDNMRSLGTSLFVASLAIGSFGSSVVVDAVNSASNPNWLQDNINVGRLDLFFWTMAVLSAINFVAFVIVAFFHKYKETPVVPVTSYEDGQE</sequence>
<dbReference type="InterPro" id="IPR018456">
    <property type="entry name" value="PTR2_symporter_CS"/>
</dbReference>
<accession>A0ABD1YUZ7</accession>
<keyword evidence="4 7" id="KW-1133">Transmembrane helix</keyword>
<dbReference type="PROSITE" id="PS01022">
    <property type="entry name" value="PTR2_1"/>
    <property type="match status" value="1"/>
</dbReference>
<feature type="transmembrane region" description="Helical" evidence="7">
    <location>
        <begin position="212"/>
        <end position="231"/>
    </location>
</feature>